<reference evidence="2" key="1">
    <citation type="journal article" date="2019" name="bioRxiv">
        <title>The Genome of the Zebra Mussel, Dreissena polymorpha: A Resource for Invasive Species Research.</title>
        <authorList>
            <person name="McCartney M.A."/>
            <person name="Auch B."/>
            <person name="Kono T."/>
            <person name="Mallez S."/>
            <person name="Zhang Y."/>
            <person name="Obille A."/>
            <person name="Becker A."/>
            <person name="Abrahante J.E."/>
            <person name="Garbe J."/>
            <person name="Badalamenti J.P."/>
            <person name="Herman A."/>
            <person name="Mangelson H."/>
            <person name="Liachko I."/>
            <person name="Sullivan S."/>
            <person name="Sone E.D."/>
            <person name="Koren S."/>
            <person name="Silverstein K.A.T."/>
            <person name="Beckman K.B."/>
            <person name="Gohl D.M."/>
        </authorList>
    </citation>
    <scope>NUCLEOTIDE SEQUENCE</scope>
    <source>
        <strain evidence="2">Duluth1</strain>
        <tissue evidence="2">Whole animal</tissue>
    </source>
</reference>
<dbReference type="AlphaFoldDB" id="A0A9D4HLT7"/>
<gene>
    <name evidence="2" type="ORF">DPMN_049975</name>
</gene>
<comment type="caution">
    <text evidence="2">The sequence shown here is derived from an EMBL/GenBank/DDBJ whole genome shotgun (WGS) entry which is preliminary data.</text>
</comment>
<keyword evidence="3" id="KW-1185">Reference proteome</keyword>
<evidence type="ECO:0000313" key="2">
    <source>
        <dbReference type="EMBL" id="KAH3724164.1"/>
    </source>
</evidence>
<feature type="compositionally biased region" description="Basic residues" evidence="1">
    <location>
        <begin position="21"/>
        <end position="36"/>
    </location>
</feature>
<protein>
    <submittedName>
        <fullName evidence="2">Uncharacterized protein</fullName>
    </submittedName>
</protein>
<evidence type="ECO:0000313" key="3">
    <source>
        <dbReference type="Proteomes" id="UP000828390"/>
    </source>
</evidence>
<dbReference type="Proteomes" id="UP000828390">
    <property type="component" value="Unassembled WGS sequence"/>
</dbReference>
<dbReference type="EMBL" id="JAIWYP010000012">
    <property type="protein sequence ID" value="KAH3724164.1"/>
    <property type="molecule type" value="Genomic_DNA"/>
</dbReference>
<accession>A0A9D4HLT7</accession>
<reference evidence="2" key="2">
    <citation type="submission" date="2020-11" db="EMBL/GenBank/DDBJ databases">
        <authorList>
            <person name="McCartney M.A."/>
            <person name="Auch B."/>
            <person name="Kono T."/>
            <person name="Mallez S."/>
            <person name="Becker A."/>
            <person name="Gohl D.M."/>
            <person name="Silverstein K.A.T."/>
            <person name="Koren S."/>
            <person name="Bechman K.B."/>
            <person name="Herman A."/>
            <person name="Abrahante J.E."/>
            <person name="Garbe J."/>
        </authorList>
    </citation>
    <scope>NUCLEOTIDE SEQUENCE</scope>
    <source>
        <strain evidence="2">Duluth1</strain>
        <tissue evidence="2">Whole animal</tissue>
    </source>
</reference>
<name>A0A9D4HLT7_DREPO</name>
<feature type="compositionally biased region" description="Basic and acidic residues" evidence="1">
    <location>
        <begin position="37"/>
        <end position="48"/>
    </location>
</feature>
<evidence type="ECO:0000256" key="1">
    <source>
        <dbReference type="SAM" id="MobiDB-lite"/>
    </source>
</evidence>
<feature type="region of interest" description="Disordered" evidence="1">
    <location>
        <begin position="1"/>
        <end position="55"/>
    </location>
</feature>
<sequence>MHRRQTSDSEYHRHSRTDGSRRHKSKPSPMGRLRHHSICDHNGLEHPNCKNIGGTRAHYEYQPVNSCSISGQQVGHD</sequence>
<organism evidence="2 3">
    <name type="scientific">Dreissena polymorpha</name>
    <name type="common">Zebra mussel</name>
    <name type="synonym">Mytilus polymorpha</name>
    <dbReference type="NCBI Taxonomy" id="45954"/>
    <lineage>
        <taxon>Eukaryota</taxon>
        <taxon>Metazoa</taxon>
        <taxon>Spiralia</taxon>
        <taxon>Lophotrochozoa</taxon>
        <taxon>Mollusca</taxon>
        <taxon>Bivalvia</taxon>
        <taxon>Autobranchia</taxon>
        <taxon>Heteroconchia</taxon>
        <taxon>Euheterodonta</taxon>
        <taxon>Imparidentia</taxon>
        <taxon>Neoheterodontei</taxon>
        <taxon>Myida</taxon>
        <taxon>Dreissenoidea</taxon>
        <taxon>Dreissenidae</taxon>
        <taxon>Dreissena</taxon>
    </lineage>
</organism>
<proteinExistence type="predicted"/>
<feature type="compositionally biased region" description="Basic and acidic residues" evidence="1">
    <location>
        <begin position="1"/>
        <end position="20"/>
    </location>
</feature>